<evidence type="ECO:0000256" key="4">
    <source>
        <dbReference type="ARBA" id="ARBA00022603"/>
    </source>
</evidence>
<feature type="compositionally biased region" description="Basic residues" evidence="9">
    <location>
        <begin position="677"/>
        <end position="691"/>
    </location>
</feature>
<dbReference type="Gene3D" id="3.40.50.150">
    <property type="entry name" value="Vaccinia Virus protein VP39"/>
    <property type="match status" value="1"/>
</dbReference>
<feature type="region of interest" description="Disordered" evidence="9">
    <location>
        <begin position="429"/>
        <end position="488"/>
    </location>
</feature>
<dbReference type="AlphaFoldDB" id="A0AAF3FFI2"/>
<dbReference type="InterPro" id="IPR002877">
    <property type="entry name" value="RNA_MeTrfase_FtsJ_dom"/>
</dbReference>
<feature type="active site" description="Proton acceptor" evidence="8">
    <location>
        <position position="157"/>
    </location>
</feature>
<feature type="binding site" evidence="8">
    <location>
        <position position="56"/>
    </location>
    <ligand>
        <name>S-adenosyl-L-methionine</name>
        <dbReference type="ChEBI" id="CHEBI:59789"/>
    </ligand>
</feature>
<dbReference type="Proteomes" id="UP000887575">
    <property type="component" value="Unassembled WGS sequence"/>
</dbReference>
<dbReference type="InterPro" id="IPR015507">
    <property type="entry name" value="rRNA-MeTfrase_E"/>
</dbReference>
<feature type="domain" description="DUF3381" evidence="12">
    <location>
        <begin position="236"/>
        <end position="391"/>
    </location>
</feature>
<dbReference type="FunFam" id="3.40.50.150:FF:000004">
    <property type="entry name" value="AdoMet-dependent rRNA methyltransferase SPB1"/>
    <property type="match status" value="1"/>
</dbReference>
<evidence type="ECO:0000256" key="2">
    <source>
        <dbReference type="ARBA" id="ARBA00022517"/>
    </source>
</evidence>
<keyword evidence="6 8" id="KW-0949">S-adenosyl-L-methionine</keyword>
<dbReference type="HAMAP" id="MF_03163">
    <property type="entry name" value="RNA_methyltr_E_SPB1"/>
    <property type="match status" value="1"/>
</dbReference>
<feature type="binding site" evidence="8">
    <location>
        <position position="117"/>
    </location>
    <ligand>
        <name>S-adenosyl-L-methionine</name>
        <dbReference type="ChEBI" id="CHEBI:59789"/>
    </ligand>
</feature>
<evidence type="ECO:0000259" key="10">
    <source>
        <dbReference type="Pfam" id="PF01728"/>
    </source>
</evidence>
<evidence type="ECO:0000256" key="5">
    <source>
        <dbReference type="ARBA" id="ARBA00022679"/>
    </source>
</evidence>
<dbReference type="PANTHER" id="PTHR10920:SF13">
    <property type="entry name" value="PRE-RRNA 2'-O-RIBOSE RNA METHYLTRANSFERASE FTSJ3"/>
    <property type="match status" value="1"/>
</dbReference>
<dbReference type="HAMAP" id="MF_01547">
    <property type="entry name" value="RNA_methyltr_E"/>
    <property type="match status" value="1"/>
</dbReference>
<keyword evidence="2 8" id="KW-0690">Ribosome biogenesis</keyword>
<dbReference type="Pfam" id="PF07780">
    <property type="entry name" value="Spb1_C"/>
    <property type="match status" value="1"/>
</dbReference>
<feature type="binding site" evidence="8">
    <location>
        <position position="76"/>
    </location>
    <ligand>
        <name>S-adenosyl-L-methionine</name>
        <dbReference type="ChEBI" id="CHEBI:59789"/>
    </ligand>
</feature>
<keyword evidence="4 8" id="KW-0489">Methyltransferase</keyword>
<evidence type="ECO:0000313" key="13">
    <source>
        <dbReference type="Proteomes" id="UP000887575"/>
    </source>
</evidence>
<dbReference type="GO" id="GO:0000466">
    <property type="term" value="P:maturation of 5.8S rRNA from tricistronic rRNA transcript (SSU-rRNA, 5.8S rRNA, LSU-rRNA)"/>
    <property type="evidence" value="ECO:0007669"/>
    <property type="project" value="TreeGrafter"/>
</dbReference>
<comment type="subcellular location">
    <subcellularLocation>
        <location evidence="1 8">Nucleus</location>
        <location evidence="1 8">Nucleolus</location>
    </subcellularLocation>
</comment>
<dbReference type="InterPro" id="IPR029063">
    <property type="entry name" value="SAM-dependent_MTases_sf"/>
</dbReference>
<feature type="compositionally biased region" description="Gly residues" evidence="9">
    <location>
        <begin position="775"/>
        <end position="784"/>
    </location>
</feature>
<feature type="compositionally biased region" description="Basic and acidic residues" evidence="9">
    <location>
        <begin position="335"/>
        <end position="354"/>
    </location>
</feature>
<feature type="domain" description="Ribosomal RNA methyltransferase SPB1-like C-terminal" evidence="11">
    <location>
        <begin position="561"/>
        <end position="765"/>
    </location>
</feature>
<keyword evidence="13" id="KW-1185">Reference proteome</keyword>
<feature type="compositionally biased region" description="Basic and acidic residues" evidence="9">
    <location>
        <begin position="470"/>
        <end position="486"/>
    </location>
</feature>
<evidence type="ECO:0000256" key="1">
    <source>
        <dbReference type="ARBA" id="ARBA00004604"/>
    </source>
</evidence>
<accession>A0AAF3FFI2</accession>
<dbReference type="PANTHER" id="PTHR10920">
    <property type="entry name" value="RIBOSOMAL RNA METHYLTRANSFERASE"/>
    <property type="match status" value="1"/>
</dbReference>
<proteinExistence type="inferred from homology"/>
<feature type="region of interest" description="Disordered" evidence="9">
    <location>
        <begin position="530"/>
        <end position="592"/>
    </location>
</feature>
<evidence type="ECO:0000256" key="9">
    <source>
        <dbReference type="SAM" id="MobiDB-lite"/>
    </source>
</evidence>
<dbReference type="Pfam" id="PF01728">
    <property type="entry name" value="FtsJ"/>
    <property type="match status" value="1"/>
</dbReference>
<dbReference type="SUPFAM" id="SSF53335">
    <property type="entry name" value="S-adenosyl-L-methionine-dependent methyltransferases"/>
    <property type="match status" value="1"/>
</dbReference>
<comment type="catalytic activity">
    <reaction evidence="8">
        <text>a ribonucleotide in rRNA + S-adenosyl-L-methionine = a 2'-O-methylribonucleotide in rRNA + S-adenosyl-L-homocysteine + H(+)</text>
        <dbReference type="Rhea" id="RHEA:48628"/>
        <dbReference type="Rhea" id="RHEA-COMP:12164"/>
        <dbReference type="Rhea" id="RHEA-COMP:12165"/>
        <dbReference type="ChEBI" id="CHEBI:15378"/>
        <dbReference type="ChEBI" id="CHEBI:57856"/>
        <dbReference type="ChEBI" id="CHEBI:59789"/>
        <dbReference type="ChEBI" id="CHEBI:90675"/>
        <dbReference type="ChEBI" id="CHEBI:90676"/>
    </reaction>
</comment>
<dbReference type="EC" id="2.1.1.-" evidence="8"/>
<dbReference type="GO" id="GO:0008650">
    <property type="term" value="F:rRNA (uridine-2'-O-)-methyltransferase activity"/>
    <property type="evidence" value="ECO:0007669"/>
    <property type="project" value="TreeGrafter"/>
</dbReference>
<keyword evidence="7 8" id="KW-0539">Nucleus</keyword>
<keyword evidence="5 8" id="KW-0808">Transferase</keyword>
<evidence type="ECO:0000259" key="12">
    <source>
        <dbReference type="Pfam" id="PF11861"/>
    </source>
</evidence>
<dbReference type="GO" id="GO:0016435">
    <property type="term" value="F:rRNA (guanine) methyltransferase activity"/>
    <property type="evidence" value="ECO:0007669"/>
    <property type="project" value="TreeGrafter"/>
</dbReference>
<name>A0AAF3FFI2_9BILA</name>
<evidence type="ECO:0000313" key="14">
    <source>
        <dbReference type="WBParaSite" id="MBELARI_LOCUS5622"/>
    </source>
</evidence>
<dbReference type="WBParaSite" id="MBELARI_LOCUS5622">
    <property type="protein sequence ID" value="MBELARI_LOCUS5622"/>
    <property type="gene ID" value="MBELARI_LOCUS5622"/>
</dbReference>
<reference evidence="14" key="1">
    <citation type="submission" date="2024-02" db="UniProtKB">
        <authorList>
            <consortium name="WormBaseParasite"/>
        </authorList>
    </citation>
    <scope>IDENTIFICATION</scope>
</reference>
<feature type="compositionally biased region" description="Basic and acidic residues" evidence="9">
    <location>
        <begin position="747"/>
        <end position="767"/>
    </location>
</feature>
<organism evidence="13 14">
    <name type="scientific">Mesorhabditis belari</name>
    <dbReference type="NCBI Taxonomy" id="2138241"/>
    <lineage>
        <taxon>Eukaryota</taxon>
        <taxon>Metazoa</taxon>
        <taxon>Ecdysozoa</taxon>
        <taxon>Nematoda</taxon>
        <taxon>Chromadorea</taxon>
        <taxon>Rhabditida</taxon>
        <taxon>Rhabditina</taxon>
        <taxon>Rhabditomorpha</taxon>
        <taxon>Rhabditoidea</taxon>
        <taxon>Rhabditidae</taxon>
        <taxon>Mesorhabditinae</taxon>
        <taxon>Mesorhabditis</taxon>
    </lineage>
</organism>
<comment type="similarity">
    <text evidence="8">Belongs to the class I-like SAM-binding methyltransferase superfamily. RNA methyltransferase RlmE family. SPB1 subfamily.</text>
</comment>
<dbReference type="GO" id="GO:0030687">
    <property type="term" value="C:preribosome, large subunit precursor"/>
    <property type="evidence" value="ECO:0007669"/>
    <property type="project" value="TreeGrafter"/>
</dbReference>
<dbReference type="GO" id="GO:0005730">
    <property type="term" value="C:nucleolus"/>
    <property type="evidence" value="ECO:0007669"/>
    <property type="project" value="UniProtKB-SubCell"/>
</dbReference>
<dbReference type="GO" id="GO:0000463">
    <property type="term" value="P:maturation of LSU-rRNA from tricistronic rRNA transcript (SSU-rRNA, 5.8S rRNA, LSU-rRNA)"/>
    <property type="evidence" value="ECO:0007669"/>
    <property type="project" value="TreeGrafter"/>
</dbReference>
<sequence length="784" mass="90371">MGKKVKIGKQRRDKFYHLAKEAGYRSRAAFKLIQLNKRFEFLQSSRALVDLCAAPGGWMQVAKQNMPVSSICVGVDLVPIKPVHGCISLQGDITEESTRQAIKKELKGFQCDTVLHDGAPNVGMNWIHDAFQQNCLTLMALKMATQILKRNGTFVTKVFRSNDYHHLITVFEKLFKKVHVWKPAASRLESAEIFVVCEKYSKPEKVDPDLLNVKKVFLEPNLDPAKPNSQVLLFNKKQKKVKAEGYAEDETITMYKTSTATEFIDSHNYLDLLAKSNSVILDQEKWSASPDTTEEILEYLKDIKTCGPRELRIILKWRKKMKALQESETPTNEMEVEKASEEKTEENPEDKEDRELAEIEAQIAQASATERAALKKKKKKMLLEKAKVLKRKQLKMIHEGDEGPIEEMHDLFSLKSIKKAKMSLLSGDREVPDFKDDEDEDEFGLGQGEWETHGNDGGTNAAEESDEENELIHTEERLMEPTERRAQNVSSWFNKSAITDLLSSDDEDDELDAVERYMRKTKHTFKDNTVSFEEPAKRKKIDDDLEAPNISDFNREMDVESEEEYEDADKRVEKRKPKEESKEAKTSVSKVTELTPEQLALAEQLIYSSKTRSELEDWGWNRYTNNDEGLPAWFVDDEKKHYRKELPVTREQVKFYRDRLKEINVRPIKKVAEAKARKARRTSRRMEKAKKKAEAIVENENLEHPEKVREMKKLYRNANKKEDRKVHLVVVNKGNRGKMNRPSGRYKTVDRRMKSELRAQKAADKRSGGKRGRGGRAGSGRGKR</sequence>
<comment type="function">
    <text evidence="8">Probable methyltransferase involved in the maturation of rRNA and in the biogenesis of ribosomal subunits.</text>
</comment>
<dbReference type="Pfam" id="PF11861">
    <property type="entry name" value="DUF3381"/>
    <property type="match status" value="1"/>
</dbReference>
<evidence type="ECO:0000256" key="7">
    <source>
        <dbReference type="ARBA" id="ARBA00023242"/>
    </source>
</evidence>
<protein>
    <recommendedName>
        <fullName evidence="8">Putative rRNA methyltransferase</fullName>
        <ecNumber evidence="8">2.1.1.-</ecNumber>
    </recommendedName>
    <alternativeName>
        <fullName evidence="8">2'-O-ribose RNA methyltransferase SPB1 homolog</fullName>
    </alternativeName>
</protein>
<feature type="binding site" evidence="8">
    <location>
        <position position="92"/>
    </location>
    <ligand>
        <name>S-adenosyl-L-methionine</name>
        <dbReference type="ChEBI" id="CHEBI:59789"/>
    </ligand>
</feature>
<evidence type="ECO:0000256" key="3">
    <source>
        <dbReference type="ARBA" id="ARBA00022552"/>
    </source>
</evidence>
<evidence type="ECO:0000256" key="8">
    <source>
        <dbReference type="HAMAP-Rule" id="MF_03163"/>
    </source>
</evidence>
<feature type="compositionally biased region" description="Basic and acidic residues" evidence="9">
    <location>
        <begin position="568"/>
        <end position="585"/>
    </location>
</feature>
<feature type="binding site" evidence="8">
    <location>
        <position position="58"/>
    </location>
    <ligand>
        <name>S-adenosyl-L-methionine</name>
        <dbReference type="ChEBI" id="CHEBI:59789"/>
    </ligand>
</feature>
<feature type="region of interest" description="Disordered" evidence="9">
    <location>
        <begin position="674"/>
        <end position="700"/>
    </location>
</feature>
<keyword evidence="3 8" id="KW-0698">rRNA processing</keyword>
<feature type="region of interest" description="Disordered" evidence="9">
    <location>
        <begin position="732"/>
        <end position="784"/>
    </location>
</feature>
<dbReference type="InterPro" id="IPR012920">
    <property type="entry name" value="rRNA_MeTfrase_SPB1-like_C"/>
</dbReference>
<dbReference type="InterPro" id="IPR024576">
    <property type="entry name" value="rRNA_MeTfrase_Spb1_DUF3381"/>
</dbReference>
<feature type="region of interest" description="Disordered" evidence="9">
    <location>
        <begin position="324"/>
        <end position="354"/>
    </location>
</feature>
<evidence type="ECO:0000259" key="11">
    <source>
        <dbReference type="Pfam" id="PF07780"/>
    </source>
</evidence>
<dbReference type="InterPro" id="IPR028589">
    <property type="entry name" value="SPB1-like"/>
</dbReference>
<feature type="domain" description="Ribosomal RNA methyltransferase FtsJ" evidence="10">
    <location>
        <begin position="24"/>
        <end position="200"/>
    </location>
</feature>
<dbReference type="InterPro" id="IPR050082">
    <property type="entry name" value="RNA_methyltr_RlmE"/>
</dbReference>
<evidence type="ECO:0000256" key="6">
    <source>
        <dbReference type="ARBA" id="ARBA00022691"/>
    </source>
</evidence>